<protein>
    <submittedName>
        <fullName evidence="1">Uncharacterized protein</fullName>
    </submittedName>
</protein>
<sequence>MVSSGYVRVGLWALVLALAMGTPQAVAADAEAADVVAKLTARQEQVKSFRYAWRSEHLVPKGGRNHLYQYMPLDSPSGPVELPQPPQDTSVEEVCTLMVQGSNISYRKKGAIWSTVESRNVPDDSSEAYVDGVGYELSTTHGYGGRAWESEVLSRIPLQPLLVAYRLFDPVLGLAKAADVALLGRAEQDGHPCIVIEYVDDAHPPGVRHRGWLAEDLDYSIIRWERDYRRTG</sequence>
<name>X0XET4_9ZZZZ</name>
<accession>X0XET4</accession>
<organism evidence="1">
    <name type="scientific">marine sediment metagenome</name>
    <dbReference type="NCBI Taxonomy" id="412755"/>
    <lineage>
        <taxon>unclassified sequences</taxon>
        <taxon>metagenomes</taxon>
        <taxon>ecological metagenomes</taxon>
    </lineage>
</organism>
<feature type="non-terminal residue" evidence="1">
    <location>
        <position position="232"/>
    </location>
</feature>
<proteinExistence type="predicted"/>
<gene>
    <name evidence="1" type="ORF">S01H1_62569</name>
</gene>
<reference evidence="1" key="1">
    <citation type="journal article" date="2014" name="Front. Microbiol.">
        <title>High frequency of phylogenetically diverse reductive dehalogenase-homologous genes in deep subseafloor sedimentary metagenomes.</title>
        <authorList>
            <person name="Kawai M."/>
            <person name="Futagami T."/>
            <person name="Toyoda A."/>
            <person name="Takaki Y."/>
            <person name="Nishi S."/>
            <person name="Hori S."/>
            <person name="Arai W."/>
            <person name="Tsubouchi T."/>
            <person name="Morono Y."/>
            <person name="Uchiyama I."/>
            <person name="Ito T."/>
            <person name="Fujiyama A."/>
            <person name="Inagaki F."/>
            <person name="Takami H."/>
        </authorList>
    </citation>
    <scope>NUCLEOTIDE SEQUENCE</scope>
    <source>
        <strain evidence="1">Expedition CK06-06</strain>
    </source>
</reference>
<evidence type="ECO:0000313" key="1">
    <source>
        <dbReference type="EMBL" id="GAG41605.1"/>
    </source>
</evidence>
<comment type="caution">
    <text evidence="1">The sequence shown here is derived from an EMBL/GenBank/DDBJ whole genome shotgun (WGS) entry which is preliminary data.</text>
</comment>
<dbReference type="AlphaFoldDB" id="X0XET4"/>
<dbReference type="EMBL" id="BARS01041107">
    <property type="protein sequence ID" value="GAG41605.1"/>
    <property type="molecule type" value="Genomic_DNA"/>
</dbReference>